<dbReference type="Gene3D" id="2.60.120.290">
    <property type="entry name" value="Spermadhesin, CUB domain"/>
    <property type="match status" value="1"/>
</dbReference>
<dbReference type="PANTHER" id="PTHR12916:SF9">
    <property type="entry name" value="NEUROGENIC LOCUS NOTCH HOMOLOG PROTEIN 1-RELATED"/>
    <property type="match status" value="1"/>
</dbReference>
<dbReference type="CDD" id="cd00054">
    <property type="entry name" value="EGF_CA"/>
    <property type="match status" value="2"/>
</dbReference>
<dbReference type="CDD" id="cd00041">
    <property type="entry name" value="CUB"/>
    <property type="match status" value="1"/>
</dbReference>
<sequence>MVVSKVSLVLFLLAVAFDSGSAQCDETLRSTAGVISSPGYPGDYPPRVDYTWCVDVEGATAISVTFLGEFQLEINEDNDGTESCKDSMEIGQGNIPFRDSIGIFCGNSTPPAQSVGTGQMWVNLYSDRNVEMAGFQLVYRSDLDVCYSSPCTNGGTCMSDLTTYTYTCSCPPGWDGASCEVHVVWQSDKCYRFSDDSMSNQEASSICVSINGHLADIQDTAQQQLLAGYMDPAHDASFWVANKISSSSCGLGDGSATSSWMYNNGSINFDICVLLNSAYGYKGTYQRCEEQHNYICESSAGPCQPNVCQHGGYCVSCFGESSIFCICPQGYSGPRCEIVDLCLPSPCPFDWTCSIQAGGIHCAVPAGVKATRSGFCTATSCGAGLFCIEDGPMGYSCIRG</sequence>
<gene>
    <name evidence="9" type="ORF">BRAFLDRAFT_93668</name>
</gene>
<name>C3XQR0_BRAFL</name>
<dbReference type="SUPFAM" id="SSF57196">
    <property type="entry name" value="EGF/Laminin"/>
    <property type="match status" value="1"/>
</dbReference>
<dbReference type="InParanoid" id="C3XQR0"/>
<proteinExistence type="predicted"/>
<dbReference type="FunFam" id="2.60.120.290:FF:000116">
    <property type="entry name" value="Predicted protein"/>
    <property type="match status" value="1"/>
</dbReference>
<evidence type="ECO:0000259" key="8">
    <source>
        <dbReference type="PROSITE" id="PS50041"/>
    </source>
</evidence>
<dbReference type="PROSITE" id="PS01186">
    <property type="entry name" value="EGF_2"/>
    <property type="match status" value="2"/>
</dbReference>
<comment type="caution">
    <text evidence="4">Lacks conserved residue(s) required for the propagation of feature annotation.</text>
</comment>
<organism>
    <name type="scientific">Branchiostoma floridae</name>
    <name type="common">Florida lancelet</name>
    <name type="synonym">Amphioxus</name>
    <dbReference type="NCBI Taxonomy" id="7739"/>
    <lineage>
        <taxon>Eukaryota</taxon>
        <taxon>Metazoa</taxon>
        <taxon>Chordata</taxon>
        <taxon>Cephalochordata</taxon>
        <taxon>Leptocardii</taxon>
        <taxon>Amphioxiformes</taxon>
        <taxon>Branchiostomatidae</taxon>
        <taxon>Branchiostoma</taxon>
    </lineage>
</organism>
<dbReference type="SMART" id="SM00181">
    <property type="entry name" value="EGF"/>
    <property type="match status" value="2"/>
</dbReference>
<keyword evidence="2" id="KW-0677">Repeat</keyword>
<evidence type="ECO:0000256" key="4">
    <source>
        <dbReference type="PROSITE-ProRule" id="PRU00076"/>
    </source>
</evidence>
<dbReference type="FunFam" id="2.10.25.10:FF:000712">
    <property type="entry name" value="Uncharacterized protein"/>
    <property type="match status" value="1"/>
</dbReference>
<dbReference type="SUPFAM" id="SSF49854">
    <property type="entry name" value="Spermadhesin, CUB domain"/>
    <property type="match status" value="1"/>
</dbReference>
<evidence type="ECO:0000313" key="9">
    <source>
        <dbReference type="EMBL" id="EEN69636.1"/>
    </source>
</evidence>
<dbReference type="InterPro" id="IPR000859">
    <property type="entry name" value="CUB_dom"/>
</dbReference>
<accession>C3XQR0</accession>
<dbReference type="PROSITE" id="PS50026">
    <property type="entry name" value="EGF_3"/>
    <property type="match status" value="2"/>
</dbReference>
<dbReference type="FunFam" id="2.10.25.10:FF:000127">
    <property type="entry name" value="Neurogenic locus notch protein 1"/>
    <property type="match status" value="1"/>
</dbReference>
<dbReference type="PROSITE" id="PS00022">
    <property type="entry name" value="EGF_1"/>
    <property type="match status" value="2"/>
</dbReference>
<protein>
    <recommendedName>
        <fullName evidence="10">Cubilin</fullName>
    </recommendedName>
</protein>
<feature type="disulfide bond" evidence="4">
    <location>
        <begin position="327"/>
        <end position="336"/>
    </location>
</feature>
<dbReference type="eggNOG" id="KOG3714">
    <property type="taxonomic scope" value="Eukaryota"/>
</dbReference>
<dbReference type="InterPro" id="IPR016187">
    <property type="entry name" value="CTDL_fold"/>
</dbReference>
<dbReference type="SMART" id="SM00042">
    <property type="entry name" value="CUB"/>
    <property type="match status" value="1"/>
</dbReference>
<evidence type="ECO:0000259" key="7">
    <source>
        <dbReference type="PROSITE" id="PS50026"/>
    </source>
</evidence>
<feature type="domain" description="EGF-like" evidence="7">
    <location>
        <begin position="299"/>
        <end position="337"/>
    </location>
</feature>
<evidence type="ECO:0000256" key="2">
    <source>
        <dbReference type="ARBA" id="ARBA00022737"/>
    </source>
</evidence>
<dbReference type="AlphaFoldDB" id="C3XQR0"/>
<dbReference type="Pfam" id="PF00008">
    <property type="entry name" value="EGF"/>
    <property type="match status" value="1"/>
</dbReference>
<keyword evidence="5" id="KW-0732">Signal</keyword>
<dbReference type="Pfam" id="PF00431">
    <property type="entry name" value="CUB"/>
    <property type="match status" value="1"/>
</dbReference>
<dbReference type="SUPFAM" id="SSF56436">
    <property type="entry name" value="C-type lectin-like"/>
    <property type="match status" value="1"/>
</dbReference>
<dbReference type="PROSITE" id="PS50041">
    <property type="entry name" value="C_TYPE_LECTIN_2"/>
    <property type="match status" value="1"/>
</dbReference>
<evidence type="ECO:0000259" key="6">
    <source>
        <dbReference type="PROSITE" id="PS01180"/>
    </source>
</evidence>
<feature type="signal peptide" evidence="5">
    <location>
        <begin position="1"/>
        <end position="22"/>
    </location>
</feature>
<feature type="domain" description="CUB" evidence="6">
    <location>
        <begin position="24"/>
        <end position="142"/>
    </location>
</feature>
<dbReference type="PROSITE" id="PS01180">
    <property type="entry name" value="CUB"/>
    <property type="match status" value="1"/>
</dbReference>
<dbReference type="InterPro" id="IPR000742">
    <property type="entry name" value="EGF"/>
</dbReference>
<dbReference type="InterPro" id="IPR016186">
    <property type="entry name" value="C-type_lectin-like/link_sf"/>
</dbReference>
<feature type="domain" description="EGF-like" evidence="7">
    <location>
        <begin position="142"/>
        <end position="180"/>
    </location>
</feature>
<dbReference type="InterPro" id="IPR001304">
    <property type="entry name" value="C-type_lectin-like"/>
</dbReference>
<feature type="domain" description="C-type lectin" evidence="8">
    <location>
        <begin position="186"/>
        <end position="297"/>
    </location>
</feature>
<dbReference type="EMBL" id="GG666455">
    <property type="protein sequence ID" value="EEN69636.1"/>
    <property type="molecule type" value="Genomic_DNA"/>
</dbReference>
<reference evidence="9" key="1">
    <citation type="journal article" date="2008" name="Nature">
        <title>The amphioxus genome and the evolution of the chordate karyotype.</title>
        <authorList>
            <consortium name="US DOE Joint Genome Institute (JGI-PGF)"/>
            <person name="Putnam N.H."/>
            <person name="Butts T."/>
            <person name="Ferrier D.E.K."/>
            <person name="Furlong R.F."/>
            <person name="Hellsten U."/>
            <person name="Kawashima T."/>
            <person name="Robinson-Rechavi M."/>
            <person name="Shoguchi E."/>
            <person name="Terry A."/>
            <person name="Yu J.-K."/>
            <person name="Benito-Gutierrez E.L."/>
            <person name="Dubchak I."/>
            <person name="Garcia-Fernandez J."/>
            <person name="Gibson-Brown J.J."/>
            <person name="Grigoriev I.V."/>
            <person name="Horton A.C."/>
            <person name="de Jong P.J."/>
            <person name="Jurka J."/>
            <person name="Kapitonov V.V."/>
            <person name="Kohara Y."/>
            <person name="Kuroki Y."/>
            <person name="Lindquist E."/>
            <person name="Lucas S."/>
            <person name="Osoegawa K."/>
            <person name="Pennacchio L.A."/>
            <person name="Salamov A.A."/>
            <person name="Satou Y."/>
            <person name="Sauka-Spengler T."/>
            <person name="Schmutz J."/>
            <person name="Shin-I T."/>
            <person name="Toyoda A."/>
            <person name="Bronner-Fraser M."/>
            <person name="Fujiyama A."/>
            <person name="Holland L.Z."/>
            <person name="Holland P.W.H."/>
            <person name="Satoh N."/>
            <person name="Rokhsar D.S."/>
        </authorList>
    </citation>
    <scope>NUCLEOTIDE SEQUENCE [LARGE SCALE GENOMIC DNA]</scope>
    <source>
        <strain evidence="9">S238N-H82</strain>
        <tissue evidence="9">Testes</tissue>
    </source>
</reference>
<dbReference type="PRINTS" id="PR00010">
    <property type="entry name" value="EGFBLOOD"/>
</dbReference>
<dbReference type="CDD" id="cd00037">
    <property type="entry name" value="CLECT"/>
    <property type="match status" value="1"/>
</dbReference>
<keyword evidence="1 4" id="KW-0245">EGF-like domain</keyword>
<dbReference type="Gene3D" id="2.10.25.10">
    <property type="entry name" value="Laminin"/>
    <property type="match status" value="2"/>
</dbReference>
<evidence type="ECO:0000256" key="1">
    <source>
        <dbReference type="ARBA" id="ARBA00022536"/>
    </source>
</evidence>
<dbReference type="PANTHER" id="PTHR12916">
    <property type="entry name" value="CYTOCHROME C OXIDASE POLYPEPTIDE VIC-2"/>
    <property type="match status" value="1"/>
</dbReference>
<evidence type="ECO:0000256" key="5">
    <source>
        <dbReference type="SAM" id="SignalP"/>
    </source>
</evidence>
<feature type="chain" id="PRO_5002934191" description="Cubilin" evidence="5">
    <location>
        <begin position="23"/>
        <end position="400"/>
    </location>
</feature>
<keyword evidence="3 4" id="KW-1015">Disulfide bond</keyword>
<dbReference type="eggNOG" id="KOG1217">
    <property type="taxonomic scope" value="Eukaryota"/>
</dbReference>
<evidence type="ECO:0008006" key="10">
    <source>
        <dbReference type="Google" id="ProtNLM"/>
    </source>
</evidence>
<dbReference type="Gene3D" id="3.10.100.10">
    <property type="entry name" value="Mannose-Binding Protein A, subunit A"/>
    <property type="match status" value="1"/>
</dbReference>
<dbReference type="InterPro" id="IPR035914">
    <property type="entry name" value="Sperma_CUB_dom_sf"/>
</dbReference>
<feature type="disulfide bond" evidence="4">
    <location>
        <begin position="151"/>
        <end position="168"/>
    </location>
</feature>
<dbReference type="SMART" id="SM00034">
    <property type="entry name" value="CLECT"/>
    <property type="match status" value="1"/>
</dbReference>
<evidence type="ECO:0000256" key="3">
    <source>
        <dbReference type="ARBA" id="ARBA00023157"/>
    </source>
</evidence>
<feature type="disulfide bond" evidence="4">
    <location>
        <begin position="308"/>
        <end position="325"/>
    </location>
</feature>
<feature type="disulfide bond" evidence="4">
    <location>
        <begin position="170"/>
        <end position="179"/>
    </location>
</feature>
<dbReference type="Pfam" id="PF00059">
    <property type="entry name" value="Lectin_C"/>
    <property type="match status" value="1"/>
</dbReference>